<dbReference type="AlphaFoldDB" id="A0A0K1PBY7"/>
<dbReference type="KEGG" id="vin:AKJ08_1308"/>
<reference evidence="1 2" key="1">
    <citation type="submission" date="2015-08" db="EMBL/GenBank/DDBJ databases">
        <authorList>
            <person name="Babu N.S."/>
            <person name="Beckwith C.J."/>
            <person name="Beseler K.G."/>
            <person name="Brison A."/>
            <person name="Carone J.V."/>
            <person name="Caskin T.P."/>
            <person name="Diamond M."/>
            <person name="Durham M.E."/>
            <person name="Foxe J.M."/>
            <person name="Go M."/>
            <person name="Henderson B.A."/>
            <person name="Jones I.B."/>
            <person name="McGettigan J.A."/>
            <person name="Micheletti S.J."/>
            <person name="Nasrallah M.E."/>
            <person name="Ortiz D."/>
            <person name="Piller C.R."/>
            <person name="Privatt S.R."/>
            <person name="Schneider S.L."/>
            <person name="Sharp S."/>
            <person name="Smith T.C."/>
            <person name="Stanton J.D."/>
            <person name="Ullery H.E."/>
            <person name="Wilson R.J."/>
            <person name="Serrano M.G."/>
            <person name="Buck G."/>
            <person name="Lee V."/>
            <person name="Wang Y."/>
            <person name="Carvalho R."/>
            <person name="Voegtly L."/>
            <person name="Shi R."/>
            <person name="Duckworth R."/>
            <person name="Johnson A."/>
            <person name="Loviza R."/>
            <person name="Walstead R."/>
            <person name="Shah Z."/>
            <person name="Kiflezghi M."/>
            <person name="Wade K."/>
            <person name="Ball S.L."/>
            <person name="Bradley K.W."/>
            <person name="Asai D.J."/>
            <person name="Bowman C.A."/>
            <person name="Russell D.A."/>
            <person name="Pope W.H."/>
            <person name="Jacobs-Sera D."/>
            <person name="Hendrix R.W."/>
            <person name="Hatfull G.F."/>
        </authorList>
    </citation>
    <scope>NUCLEOTIDE SEQUENCE [LARGE SCALE GENOMIC DNA]</scope>
    <source>
        <strain evidence="1 2">DSM 27710</strain>
    </source>
</reference>
<accession>A0A0K1PBY7</accession>
<dbReference type="Pfam" id="PF08747">
    <property type="entry name" value="BrxB"/>
    <property type="match status" value="1"/>
</dbReference>
<dbReference type="InterPro" id="IPR014858">
    <property type="entry name" value="BrxB"/>
</dbReference>
<protein>
    <recommendedName>
        <fullName evidence="3">DUF1788 domain-containing protein</fullName>
    </recommendedName>
</protein>
<name>A0A0K1PBY7_9BACT</name>
<proteinExistence type="predicted"/>
<dbReference type="EMBL" id="CP012332">
    <property type="protein sequence ID" value="AKU90921.1"/>
    <property type="molecule type" value="Genomic_DNA"/>
</dbReference>
<dbReference type="RefSeq" id="WP_240475456.1">
    <property type="nucleotide sequence ID" value="NZ_CP012332.1"/>
</dbReference>
<dbReference type="PATRIC" id="fig|1391653.3.peg.1373"/>
<organism evidence="1 2">
    <name type="scientific">Vulgatibacter incomptus</name>
    <dbReference type="NCBI Taxonomy" id="1391653"/>
    <lineage>
        <taxon>Bacteria</taxon>
        <taxon>Pseudomonadati</taxon>
        <taxon>Myxococcota</taxon>
        <taxon>Myxococcia</taxon>
        <taxon>Myxococcales</taxon>
        <taxon>Cystobacterineae</taxon>
        <taxon>Vulgatibacteraceae</taxon>
        <taxon>Vulgatibacter</taxon>
    </lineage>
</organism>
<keyword evidence="2" id="KW-1185">Reference proteome</keyword>
<evidence type="ECO:0000313" key="1">
    <source>
        <dbReference type="EMBL" id="AKU90921.1"/>
    </source>
</evidence>
<evidence type="ECO:0008006" key="3">
    <source>
        <dbReference type="Google" id="ProtNLM"/>
    </source>
</evidence>
<sequence length="214" mass="23891">MTQSSMIFQASPLRAAFQALRRDLLADGGPQISTMQNYRFAIVPYQPDQEFALRREVKVLSDDLMAAGWVVLSIPMHQIMLEKIRVQGTDFVQHLIAREKRLSARGEAERALQSLRDALYPLLEGPDGIAADVARRIASFCDAHPDQADRTVALIGRIGALYPFFRSSALLKHLDGNTRGVPVVLLYPGERGDGGLSFMGELPPDRDYRPRIYP</sequence>
<dbReference type="Proteomes" id="UP000055590">
    <property type="component" value="Chromosome"/>
</dbReference>
<gene>
    <name evidence="1" type="ORF">AKJ08_1308</name>
</gene>
<evidence type="ECO:0000313" key="2">
    <source>
        <dbReference type="Proteomes" id="UP000055590"/>
    </source>
</evidence>
<dbReference type="STRING" id="1391653.AKJ08_1308"/>